<dbReference type="PANTHER" id="PTHR48054">
    <property type="entry name" value="RECEPTOR KINASE-LIKE PROTEIN XA21"/>
    <property type="match status" value="1"/>
</dbReference>
<dbReference type="InterPro" id="IPR001611">
    <property type="entry name" value="Leu-rich_rpt"/>
</dbReference>
<sequence length="665" mass="72522">MELSADSGHMDEEGKMPSLQAGTPLMGHRLPEGNSGGDFFLLNRKRTDLPVLVVNKSASDVSAYDMGGNRGYVSNLRNDPRIPQIFQSIVQLPESLESNLATSTAARAPILPGAYAVNGISPRPVHDILTEFQQPELRRTLAQHPRPTIPGAYAVEGMGTGNDVGGNWGEYGQISEATSVTAEYSESMSASTDHNDGNQQMEILEPVAPPKGRHYWRKKLFLAFSFQANCVLSIVILLLVILFFILKVQGGNLSQSTEEQNGVIQIPNTQAANPTENQVAPTTFLDSLDLPEYTLYAMEQLHCNEKGEIKALEFRITNNLEGTLPPEISFLRNSLKTLAFLRELQVKGTIPTEVGLLTKLTLLDFTAVAISGTVPTQLGLLQSLEELVISTTPISGSLPSELGKLGNLTSFQVVNTDLTGSLPVEFFRMHQLTAIAVMHSPGLISDSLLPEVIGNMPRLQFLALDQRKSGDEMPLPSEIGMLSELDNLHLADWKIDGTLPKELGHLTSLYFLGLEGNSIAETIPPILFQLTNLISLNIESNHLEGSLPPLLFSKLTNLQYLRINNNQFSGSIPTEVGLLSNLKKLQLQNTNLSGPLPMTELLALRNLTSLVVANTSLSGSIPEEMCGRMSQWEKSWFGGEFYEVKSENPVCHGTFLCGCNCTGCV</sequence>
<dbReference type="Gene3D" id="3.80.10.10">
    <property type="entry name" value="Ribonuclease Inhibitor"/>
    <property type="match status" value="3"/>
</dbReference>
<dbReference type="Proteomes" id="UP001153069">
    <property type="component" value="Unassembled WGS sequence"/>
</dbReference>
<gene>
    <name evidence="4" type="ORF">SEMRO_118_G057870.1</name>
</gene>
<dbReference type="OrthoDB" id="67933at2759"/>
<keyword evidence="3" id="KW-0472">Membrane</keyword>
<keyword evidence="5" id="KW-1185">Reference proteome</keyword>
<dbReference type="AlphaFoldDB" id="A0A9N8DH60"/>
<protein>
    <submittedName>
        <fullName evidence="4">LRR receptor-like serine threonine-protein kinase</fullName>
    </submittedName>
</protein>
<dbReference type="SUPFAM" id="SSF52058">
    <property type="entry name" value="L domain-like"/>
    <property type="match status" value="1"/>
</dbReference>
<organism evidence="4 5">
    <name type="scientific">Seminavis robusta</name>
    <dbReference type="NCBI Taxonomy" id="568900"/>
    <lineage>
        <taxon>Eukaryota</taxon>
        <taxon>Sar</taxon>
        <taxon>Stramenopiles</taxon>
        <taxon>Ochrophyta</taxon>
        <taxon>Bacillariophyta</taxon>
        <taxon>Bacillariophyceae</taxon>
        <taxon>Bacillariophycidae</taxon>
        <taxon>Naviculales</taxon>
        <taxon>Naviculaceae</taxon>
        <taxon>Seminavis</taxon>
    </lineage>
</organism>
<evidence type="ECO:0000313" key="4">
    <source>
        <dbReference type="EMBL" id="CAB9501795.1"/>
    </source>
</evidence>
<keyword evidence="4" id="KW-0675">Receptor</keyword>
<keyword evidence="3" id="KW-1133">Transmembrane helix</keyword>
<evidence type="ECO:0000256" key="1">
    <source>
        <dbReference type="ARBA" id="ARBA00022737"/>
    </source>
</evidence>
<accession>A0A9N8DH60</accession>
<dbReference type="InterPro" id="IPR052592">
    <property type="entry name" value="LRR-RLK"/>
</dbReference>
<dbReference type="InterPro" id="IPR032675">
    <property type="entry name" value="LRR_dom_sf"/>
</dbReference>
<feature type="transmembrane region" description="Helical" evidence="3">
    <location>
        <begin position="220"/>
        <end position="246"/>
    </location>
</feature>
<keyword evidence="3" id="KW-0812">Transmembrane</keyword>
<evidence type="ECO:0000256" key="3">
    <source>
        <dbReference type="SAM" id="Phobius"/>
    </source>
</evidence>
<evidence type="ECO:0000313" key="5">
    <source>
        <dbReference type="Proteomes" id="UP001153069"/>
    </source>
</evidence>
<name>A0A9N8DH60_9STRA</name>
<dbReference type="Pfam" id="PF00560">
    <property type="entry name" value="LRR_1"/>
    <property type="match status" value="1"/>
</dbReference>
<feature type="region of interest" description="Disordered" evidence="2">
    <location>
        <begin position="1"/>
        <end position="30"/>
    </location>
</feature>
<dbReference type="FunFam" id="3.80.10.10:FF:000383">
    <property type="entry name" value="Leucine-rich repeat receptor protein kinase EMS1"/>
    <property type="match status" value="1"/>
</dbReference>
<dbReference type="PANTHER" id="PTHR48054:SF82">
    <property type="entry name" value="LRR RECEPTOR-LIKE SERINE_THREONINE-PROTEIN KINASE FLS2"/>
    <property type="match status" value="1"/>
</dbReference>
<reference evidence="4" key="1">
    <citation type="submission" date="2020-06" db="EMBL/GenBank/DDBJ databases">
        <authorList>
            <consortium name="Plant Systems Biology data submission"/>
        </authorList>
    </citation>
    <scope>NUCLEOTIDE SEQUENCE</scope>
    <source>
        <strain evidence="4">D6</strain>
    </source>
</reference>
<dbReference type="EMBL" id="CAICTM010000117">
    <property type="protein sequence ID" value="CAB9501795.1"/>
    <property type="molecule type" value="Genomic_DNA"/>
</dbReference>
<dbReference type="GO" id="GO:0016301">
    <property type="term" value="F:kinase activity"/>
    <property type="evidence" value="ECO:0007669"/>
    <property type="project" value="UniProtKB-KW"/>
</dbReference>
<keyword evidence="4" id="KW-0418">Kinase</keyword>
<keyword evidence="4" id="KW-0808">Transferase</keyword>
<proteinExistence type="predicted"/>
<comment type="caution">
    <text evidence="4">The sequence shown here is derived from an EMBL/GenBank/DDBJ whole genome shotgun (WGS) entry which is preliminary data.</text>
</comment>
<evidence type="ECO:0000256" key="2">
    <source>
        <dbReference type="SAM" id="MobiDB-lite"/>
    </source>
</evidence>
<keyword evidence="1" id="KW-0677">Repeat</keyword>